<organism evidence="1 2">
    <name type="scientific">Phellinidium pouzarii</name>
    <dbReference type="NCBI Taxonomy" id="167371"/>
    <lineage>
        <taxon>Eukaryota</taxon>
        <taxon>Fungi</taxon>
        <taxon>Dikarya</taxon>
        <taxon>Basidiomycota</taxon>
        <taxon>Agaricomycotina</taxon>
        <taxon>Agaricomycetes</taxon>
        <taxon>Hymenochaetales</taxon>
        <taxon>Hymenochaetaceae</taxon>
        <taxon>Phellinidium</taxon>
    </lineage>
</organism>
<proteinExistence type="predicted"/>
<comment type="caution">
    <text evidence="1">The sequence shown here is derived from an EMBL/GenBank/DDBJ whole genome shotgun (WGS) entry which is preliminary data.</text>
</comment>
<name>A0A4S4L694_9AGAM</name>
<sequence length="156" mass="17752">MVKVMCLFSSENDARAEFEKFSSNPAYGDYRRECVRVDGDAANVSDSDIFVHIKRPFSGLPAIHGHSTATKITFAALTPNPIIQTEETMSVSWEIDYNRTEELAESTAEAQAQWPSMHMGFSRKKYADEKLSFSLCTVDVCNEKPEQLRVERYREI</sequence>
<dbReference type="EMBL" id="SGPK01000173">
    <property type="protein sequence ID" value="THH06837.1"/>
    <property type="molecule type" value="Genomic_DNA"/>
</dbReference>
<dbReference type="AlphaFoldDB" id="A0A4S4L694"/>
<gene>
    <name evidence="1" type="ORF">EW145_g3809</name>
</gene>
<keyword evidence="2" id="KW-1185">Reference proteome</keyword>
<accession>A0A4S4L694</accession>
<reference evidence="1 2" key="1">
    <citation type="submission" date="2019-02" db="EMBL/GenBank/DDBJ databases">
        <title>Genome sequencing of the rare red list fungi Phellinidium pouzarii.</title>
        <authorList>
            <person name="Buettner E."/>
            <person name="Kellner H."/>
        </authorList>
    </citation>
    <scope>NUCLEOTIDE SEQUENCE [LARGE SCALE GENOMIC DNA]</scope>
    <source>
        <strain evidence="1 2">DSM 108285</strain>
    </source>
</reference>
<evidence type="ECO:0000313" key="1">
    <source>
        <dbReference type="EMBL" id="THH06837.1"/>
    </source>
</evidence>
<dbReference type="Proteomes" id="UP000308199">
    <property type="component" value="Unassembled WGS sequence"/>
</dbReference>
<evidence type="ECO:0000313" key="2">
    <source>
        <dbReference type="Proteomes" id="UP000308199"/>
    </source>
</evidence>
<protein>
    <submittedName>
        <fullName evidence="1">Uncharacterized protein</fullName>
    </submittedName>
</protein>